<proteinExistence type="evidence at transcript level"/>
<name>A0A090BFT0_HYAAE</name>
<evidence type="ECO:0000313" key="1">
    <source>
        <dbReference type="EMBL" id="BAP69115.1"/>
    </source>
</evidence>
<dbReference type="AlphaFoldDB" id="A0A090BFT0"/>
<accession>A0A090BFT0</accession>
<gene>
    <name evidence="1" type="primary">HaRxLL456</name>
</gene>
<dbReference type="EMBL" id="AB922539">
    <property type="protein sequence ID" value="BAP69115.1"/>
    <property type="molecule type" value="mRNA"/>
</dbReference>
<sequence>MHAVDGAHDLLALLVILADTGICRKLRRDFQDCPVHTTGFARCIDLDLADVSVTPVLVHCKDDDLQEERAQWNLQAVATTRVSLQQQCHVANH</sequence>
<reference evidence="1" key="1">
    <citation type="journal article" date="2014" name="PLoS Pathog.">
        <title>Expression profiling during Arabidopsis/downy mildew interaction reveals a highly-expressed effector that attenuates responses to salicylic acid.</title>
        <authorList>
            <person name="Asai S."/>
            <person name="Rallapalli G."/>
            <person name="Piquerez S.J.M."/>
            <person name="Caillaud M.C."/>
            <person name="Furzer O.J."/>
            <person name="Ishaque N."/>
            <person name="Wirthmueller L."/>
            <person name="Fabro G."/>
            <person name="Shirasu K."/>
            <person name="Jones J.D.G."/>
        </authorList>
    </citation>
    <scope>NUCLEOTIDE SEQUENCE</scope>
    <source>
        <strain evidence="1">Emoy2</strain>
    </source>
</reference>
<feature type="non-terminal residue" evidence="1">
    <location>
        <position position="93"/>
    </location>
</feature>
<organism evidence="1">
    <name type="scientific">Hyaloperonospora arabidopsidis (strain Emoy2)</name>
    <name type="common">Downy mildew agent</name>
    <name type="synonym">Peronospora arabidopsidis</name>
    <dbReference type="NCBI Taxonomy" id="559515"/>
    <lineage>
        <taxon>Eukaryota</taxon>
        <taxon>Sar</taxon>
        <taxon>Stramenopiles</taxon>
        <taxon>Oomycota</taxon>
        <taxon>Peronosporomycetes</taxon>
        <taxon>Peronosporales</taxon>
        <taxon>Peronosporaceae</taxon>
        <taxon>Hyaloperonospora</taxon>
    </lineage>
</organism>
<protein>
    <submittedName>
        <fullName evidence="1">RxLR effector candidate protein</fullName>
    </submittedName>
</protein>